<dbReference type="Pfam" id="PF07727">
    <property type="entry name" value="RVT_2"/>
    <property type="match status" value="1"/>
</dbReference>
<dbReference type="CDD" id="cd09272">
    <property type="entry name" value="RNase_HI_RT_Ty1"/>
    <property type="match status" value="1"/>
</dbReference>
<protein>
    <submittedName>
        <fullName evidence="3">Ribonuclease H-like domain-containing protein</fullName>
    </submittedName>
</protein>
<name>A0ABQ4WQU5_9ASTR</name>
<comment type="caution">
    <text evidence="3">The sequence shown here is derived from an EMBL/GenBank/DDBJ whole genome shotgun (WGS) entry which is preliminary data.</text>
</comment>
<feature type="region of interest" description="Disordered" evidence="1">
    <location>
        <begin position="27"/>
        <end position="68"/>
    </location>
</feature>
<reference evidence="3" key="2">
    <citation type="submission" date="2022-01" db="EMBL/GenBank/DDBJ databases">
        <authorList>
            <person name="Yamashiro T."/>
            <person name="Shiraishi A."/>
            <person name="Satake H."/>
            <person name="Nakayama K."/>
        </authorList>
    </citation>
    <scope>NUCLEOTIDE SEQUENCE</scope>
</reference>
<keyword evidence="4" id="KW-1185">Reference proteome</keyword>
<sequence>MPIWNDASYFGDASPNSVDAQIEDKDELNDEDDATTESHHSSNLHNNGTADQQVNTARQESSVQTRRMKTSYSEKGFLSAIYEGKTHQDLHTCLFVCFLSQEELKIVSQALRDPAWVEAMQEELLQFKLQKVWILVDLPKGHRAIGTKWVYRNKKDERGIVIRNKARLVAQGHTQEEGIDYDEVFAPVARIEAIRIFLAYASYMGFMVYQMDVKSAFLYGQIEEEVYVCQPPGFEDPDHPDKVYKVVKALYGLHQAPRAWYDTLATYLLSNGFQRGQIDQTLFIKRHKGHILLVQIYVDDIIFGSTKKELYVKSASTLTDLEKPLVQDGDAADVDEHLYRSMIGSLMYLTASRPDIMFAVCACARFQVSPKTSHLLAVKRIFRYLKGKPSLGLWYSKDSPLELVAYTDSDYAIATQDRKSTTGGSEYVAAASCYGQVLWIQNQLLDYGYNFMDTVIYIDNTSTICIIENPVQHSKTKHIEIRHHFIRDCNAKRLIQMAKIDTQHNVADLLTKGFDAGRFQYLVSSIGMLNP</sequence>
<evidence type="ECO:0000313" key="3">
    <source>
        <dbReference type="EMBL" id="GJS55237.1"/>
    </source>
</evidence>
<reference evidence="3" key="1">
    <citation type="journal article" date="2022" name="Int. J. Mol. Sci.">
        <title>Draft Genome of Tanacetum Coccineum: Genomic Comparison of Closely Related Tanacetum-Family Plants.</title>
        <authorList>
            <person name="Yamashiro T."/>
            <person name="Shiraishi A."/>
            <person name="Nakayama K."/>
            <person name="Satake H."/>
        </authorList>
    </citation>
    <scope>NUCLEOTIDE SEQUENCE</scope>
</reference>
<organism evidence="3 4">
    <name type="scientific">Tanacetum coccineum</name>
    <dbReference type="NCBI Taxonomy" id="301880"/>
    <lineage>
        <taxon>Eukaryota</taxon>
        <taxon>Viridiplantae</taxon>
        <taxon>Streptophyta</taxon>
        <taxon>Embryophyta</taxon>
        <taxon>Tracheophyta</taxon>
        <taxon>Spermatophyta</taxon>
        <taxon>Magnoliopsida</taxon>
        <taxon>eudicotyledons</taxon>
        <taxon>Gunneridae</taxon>
        <taxon>Pentapetalae</taxon>
        <taxon>asterids</taxon>
        <taxon>campanulids</taxon>
        <taxon>Asterales</taxon>
        <taxon>Asteraceae</taxon>
        <taxon>Asteroideae</taxon>
        <taxon>Anthemideae</taxon>
        <taxon>Anthemidinae</taxon>
        <taxon>Tanacetum</taxon>
    </lineage>
</organism>
<evidence type="ECO:0000256" key="1">
    <source>
        <dbReference type="SAM" id="MobiDB-lite"/>
    </source>
</evidence>
<gene>
    <name evidence="3" type="ORF">Tco_0628599</name>
</gene>
<dbReference type="PANTHER" id="PTHR11439:SF495">
    <property type="entry name" value="REVERSE TRANSCRIPTASE, RNA-DEPENDENT DNA POLYMERASE-RELATED"/>
    <property type="match status" value="1"/>
</dbReference>
<feature type="domain" description="Reverse transcriptase Ty1/copia-type" evidence="2">
    <location>
        <begin position="131"/>
        <end position="307"/>
    </location>
</feature>
<dbReference type="InterPro" id="IPR043502">
    <property type="entry name" value="DNA/RNA_pol_sf"/>
</dbReference>
<dbReference type="Proteomes" id="UP001151760">
    <property type="component" value="Unassembled WGS sequence"/>
</dbReference>
<proteinExistence type="predicted"/>
<accession>A0ABQ4WQU5</accession>
<dbReference type="EMBL" id="BQNB010008855">
    <property type="protein sequence ID" value="GJS55237.1"/>
    <property type="molecule type" value="Genomic_DNA"/>
</dbReference>
<feature type="compositionally biased region" description="Polar residues" evidence="1">
    <location>
        <begin position="41"/>
        <end position="68"/>
    </location>
</feature>
<dbReference type="SUPFAM" id="SSF56672">
    <property type="entry name" value="DNA/RNA polymerases"/>
    <property type="match status" value="1"/>
</dbReference>
<dbReference type="InterPro" id="IPR013103">
    <property type="entry name" value="RVT_2"/>
</dbReference>
<evidence type="ECO:0000313" key="4">
    <source>
        <dbReference type="Proteomes" id="UP001151760"/>
    </source>
</evidence>
<dbReference type="PANTHER" id="PTHR11439">
    <property type="entry name" value="GAG-POL-RELATED RETROTRANSPOSON"/>
    <property type="match status" value="1"/>
</dbReference>
<evidence type="ECO:0000259" key="2">
    <source>
        <dbReference type="Pfam" id="PF07727"/>
    </source>
</evidence>